<evidence type="ECO:0000313" key="5">
    <source>
        <dbReference type="Proteomes" id="UP001597216"/>
    </source>
</evidence>
<dbReference type="PANTHER" id="PTHR37549">
    <property type="entry name" value="LIPOPROTEIN LPRI"/>
    <property type="match status" value="1"/>
</dbReference>
<organism evidence="4 5">
    <name type="scientific">Phenylobacterium conjunctum</name>
    <dbReference type="NCBI Taxonomy" id="1298959"/>
    <lineage>
        <taxon>Bacteria</taxon>
        <taxon>Pseudomonadati</taxon>
        <taxon>Pseudomonadota</taxon>
        <taxon>Alphaproteobacteria</taxon>
        <taxon>Caulobacterales</taxon>
        <taxon>Caulobacteraceae</taxon>
        <taxon>Phenylobacterium</taxon>
    </lineage>
</organism>
<dbReference type="RefSeq" id="WP_377354664.1">
    <property type="nucleotide sequence ID" value="NZ_JBHTLQ010000069.1"/>
</dbReference>
<dbReference type="InterPro" id="IPR052755">
    <property type="entry name" value="Lysozyme_Inhibitor_LprI"/>
</dbReference>
<feature type="compositionally biased region" description="Polar residues" evidence="1">
    <location>
        <begin position="9"/>
        <end position="19"/>
    </location>
</feature>
<keyword evidence="5" id="KW-1185">Reference proteome</keyword>
<evidence type="ECO:0000256" key="1">
    <source>
        <dbReference type="SAM" id="MobiDB-lite"/>
    </source>
</evidence>
<reference evidence="5" key="1">
    <citation type="journal article" date="2019" name="Int. J. Syst. Evol. Microbiol.">
        <title>The Global Catalogue of Microorganisms (GCM) 10K type strain sequencing project: providing services to taxonomists for standard genome sequencing and annotation.</title>
        <authorList>
            <consortium name="The Broad Institute Genomics Platform"/>
            <consortium name="The Broad Institute Genome Sequencing Center for Infectious Disease"/>
            <person name="Wu L."/>
            <person name="Ma J."/>
        </authorList>
    </citation>
    <scope>NUCLEOTIDE SEQUENCE [LARGE SCALE GENOMIC DNA]</scope>
    <source>
        <strain evidence="5">CCUG 55074</strain>
    </source>
</reference>
<keyword evidence="2" id="KW-1133">Transmembrane helix</keyword>
<gene>
    <name evidence="4" type="ORF">ACFQ27_18805</name>
</gene>
<keyword evidence="2" id="KW-0812">Transmembrane</keyword>
<feature type="domain" description="Lysozyme inhibitor LprI-like N-terminal" evidence="3">
    <location>
        <begin position="115"/>
        <end position="171"/>
    </location>
</feature>
<name>A0ABW3T6M8_9CAUL</name>
<evidence type="ECO:0000256" key="2">
    <source>
        <dbReference type="SAM" id="Phobius"/>
    </source>
</evidence>
<feature type="region of interest" description="Disordered" evidence="1">
    <location>
        <begin position="1"/>
        <end position="22"/>
    </location>
</feature>
<dbReference type="EMBL" id="JBHTLQ010000069">
    <property type="protein sequence ID" value="MFD1192648.1"/>
    <property type="molecule type" value="Genomic_DNA"/>
</dbReference>
<sequence>MFAADPLSLQPTLNSSPSPTLGRPDASRLITVSLAAGVLSAGLLGVALAAWVKPHPPAPPRPVAEASGTPSGQGLRIIVETPPPTSPLEVLPELSGGPAMASETVARADRPSFDCRRATTLAEKMVCVDPGLARWDRRLDAAYRKARLQQADPGDLGRAQAAWLAAREQAALASPDDLASAYETRVSELEALAQDPDL</sequence>
<dbReference type="Proteomes" id="UP001597216">
    <property type="component" value="Unassembled WGS sequence"/>
</dbReference>
<feature type="transmembrane region" description="Helical" evidence="2">
    <location>
        <begin position="29"/>
        <end position="52"/>
    </location>
</feature>
<evidence type="ECO:0000259" key="3">
    <source>
        <dbReference type="Pfam" id="PF07007"/>
    </source>
</evidence>
<protein>
    <submittedName>
        <fullName evidence="4">Lysozyme inhibitor LprI family protein</fullName>
    </submittedName>
</protein>
<dbReference type="InterPro" id="IPR009739">
    <property type="entry name" value="LprI-like_N"/>
</dbReference>
<dbReference type="PANTHER" id="PTHR37549:SF1">
    <property type="entry name" value="LIPOPROTEIN LPRI"/>
    <property type="match status" value="1"/>
</dbReference>
<evidence type="ECO:0000313" key="4">
    <source>
        <dbReference type="EMBL" id="MFD1192648.1"/>
    </source>
</evidence>
<proteinExistence type="predicted"/>
<comment type="caution">
    <text evidence="4">The sequence shown here is derived from an EMBL/GenBank/DDBJ whole genome shotgun (WGS) entry which is preliminary data.</text>
</comment>
<dbReference type="Gene3D" id="1.20.1270.180">
    <property type="match status" value="1"/>
</dbReference>
<dbReference type="Pfam" id="PF07007">
    <property type="entry name" value="LprI"/>
    <property type="match status" value="1"/>
</dbReference>
<accession>A0ABW3T6M8</accession>
<keyword evidence="2" id="KW-0472">Membrane</keyword>